<sequence length="37" mass="4411">MELFSKINDDGKLVTLEKMKIHGLNRKLRIFYEKSKS</sequence>
<dbReference type="EMBL" id="AHMM02000015">
    <property type="protein sequence ID" value="EQA38090.1"/>
    <property type="molecule type" value="Genomic_DNA"/>
</dbReference>
<comment type="caution">
    <text evidence="1">The sequence shown here is derived from an EMBL/GenBank/DDBJ whole genome shotgun (WGS) entry which is preliminary data.</text>
</comment>
<dbReference type="AlphaFoldDB" id="V6HMG8"/>
<dbReference type="STRING" id="1049790.LEP1GSC047_4236"/>
<evidence type="ECO:0000313" key="1">
    <source>
        <dbReference type="EMBL" id="EQA38090.1"/>
    </source>
</evidence>
<dbReference type="Proteomes" id="UP000018719">
    <property type="component" value="Unassembled WGS sequence"/>
</dbReference>
<protein>
    <submittedName>
        <fullName evidence="1">Uncharacterized protein</fullName>
    </submittedName>
</protein>
<name>V6HMG8_9LEPT</name>
<evidence type="ECO:0000313" key="2">
    <source>
        <dbReference type="Proteomes" id="UP000018719"/>
    </source>
</evidence>
<gene>
    <name evidence="1" type="ORF">LEP1GSC047_4236</name>
</gene>
<accession>V6HMG8</accession>
<proteinExistence type="predicted"/>
<organism evidence="1 2">
    <name type="scientific">Leptospira inadai serovar Lyme str. 10</name>
    <dbReference type="NCBI Taxonomy" id="1049790"/>
    <lineage>
        <taxon>Bacteria</taxon>
        <taxon>Pseudomonadati</taxon>
        <taxon>Spirochaetota</taxon>
        <taxon>Spirochaetia</taxon>
        <taxon>Leptospirales</taxon>
        <taxon>Leptospiraceae</taxon>
        <taxon>Leptospira</taxon>
    </lineage>
</organism>
<reference evidence="1 2" key="1">
    <citation type="submission" date="2013-05" db="EMBL/GenBank/DDBJ databases">
        <authorList>
            <person name="Harkins D.M."/>
            <person name="Durkin A.S."/>
            <person name="Brinkac L.M."/>
            <person name="Haft D.H."/>
            <person name="Selengut J.D."/>
            <person name="Sanka R."/>
            <person name="DePew J."/>
            <person name="Purushe J."/>
            <person name="Hartskeerl R.A."/>
            <person name="Ahmed A."/>
            <person name="van der Linden H."/>
            <person name="Goris M.G.A."/>
            <person name="Vinetz J.M."/>
            <person name="Sutton G.G."/>
            <person name="Nierman W.C."/>
            <person name="Fouts D.E."/>
        </authorList>
    </citation>
    <scope>NUCLEOTIDE SEQUENCE [LARGE SCALE GENOMIC DNA]</scope>
    <source>
        <strain evidence="1 2">10</strain>
    </source>
</reference>